<keyword evidence="5" id="KW-0479">Metal-binding</keyword>
<evidence type="ECO:0000259" key="16">
    <source>
        <dbReference type="PROSITE" id="PS50994"/>
    </source>
</evidence>
<protein>
    <submittedName>
        <fullName evidence="18">Integrase catalytic domain-containing protein</fullName>
    </submittedName>
</protein>
<dbReference type="InterPro" id="IPR054722">
    <property type="entry name" value="PolX-like_BBD"/>
</dbReference>
<keyword evidence="9" id="KW-0067">ATP-binding</keyword>
<keyword evidence="2" id="KW-1188">Viral release from host cell</keyword>
<dbReference type="InterPro" id="IPR012337">
    <property type="entry name" value="RNaseH-like_sf"/>
</dbReference>
<evidence type="ECO:0000256" key="10">
    <source>
        <dbReference type="ARBA" id="ARBA00022842"/>
    </source>
</evidence>
<dbReference type="SUPFAM" id="SSF53098">
    <property type="entry name" value="Ribonuclease H-like"/>
    <property type="match status" value="1"/>
</dbReference>
<dbReference type="InterPro" id="IPR036397">
    <property type="entry name" value="RNaseH_sf"/>
</dbReference>
<dbReference type="Proteomes" id="UP000046392">
    <property type="component" value="Unplaced"/>
</dbReference>
<evidence type="ECO:0000256" key="5">
    <source>
        <dbReference type="ARBA" id="ARBA00022723"/>
    </source>
</evidence>
<proteinExistence type="predicted"/>
<keyword evidence="4" id="KW-0540">Nuclease</keyword>
<evidence type="ECO:0000256" key="13">
    <source>
        <dbReference type="ARBA" id="ARBA00022932"/>
    </source>
</evidence>
<keyword evidence="13" id="KW-0808">Transferase</keyword>
<evidence type="ECO:0000256" key="9">
    <source>
        <dbReference type="ARBA" id="ARBA00022840"/>
    </source>
</evidence>
<evidence type="ECO:0000256" key="1">
    <source>
        <dbReference type="ARBA" id="ARBA00002180"/>
    </source>
</evidence>
<evidence type="ECO:0000256" key="11">
    <source>
        <dbReference type="ARBA" id="ARBA00022908"/>
    </source>
</evidence>
<feature type="domain" description="Integrase catalytic" evidence="16">
    <location>
        <begin position="238"/>
        <end position="412"/>
    </location>
</feature>
<dbReference type="InterPro" id="IPR001584">
    <property type="entry name" value="Integrase_cat-core"/>
</dbReference>
<dbReference type="Pfam" id="PF22936">
    <property type="entry name" value="Pol_BBD"/>
    <property type="match status" value="1"/>
</dbReference>
<keyword evidence="10" id="KW-0460">Magnesium</keyword>
<keyword evidence="12" id="KW-0695">RNA-directed DNA polymerase</keyword>
<keyword evidence="7" id="KW-0255">Endonuclease</keyword>
<comment type="function">
    <text evidence="1">The aspartyl protease (PR) mediates the proteolytic cleavages of the Gag and Gag-Pol polyproteins after assembly of the VLP.</text>
</comment>
<dbReference type="GO" id="GO:0003676">
    <property type="term" value="F:nucleic acid binding"/>
    <property type="evidence" value="ECO:0007669"/>
    <property type="project" value="InterPro"/>
</dbReference>
<evidence type="ECO:0000256" key="4">
    <source>
        <dbReference type="ARBA" id="ARBA00022722"/>
    </source>
</evidence>
<keyword evidence="6" id="KW-0547">Nucleotide-binding</keyword>
<dbReference type="GO" id="GO:0003964">
    <property type="term" value="F:RNA-directed DNA polymerase activity"/>
    <property type="evidence" value="ECO:0007669"/>
    <property type="project" value="UniProtKB-KW"/>
</dbReference>
<dbReference type="GO" id="GO:0006310">
    <property type="term" value="P:DNA recombination"/>
    <property type="evidence" value="ECO:0007669"/>
    <property type="project" value="UniProtKB-KW"/>
</dbReference>
<evidence type="ECO:0000256" key="6">
    <source>
        <dbReference type="ARBA" id="ARBA00022741"/>
    </source>
</evidence>
<dbReference type="InterPro" id="IPR039537">
    <property type="entry name" value="Retrotran_Ty1/copia-like"/>
</dbReference>
<evidence type="ECO:0000256" key="12">
    <source>
        <dbReference type="ARBA" id="ARBA00022918"/>
    </source>
</evidence>
<keyword evidence="14" id="KW-0917">Virion maturation</keyword>
<keyword evidence="13" id="KW-0548">Nucleotidyltransferase</keyword>
<evidence type="ECO:0000313" key="17">
    <source>
        <dbReference type="Proteomes" id="UP000046392"/>
    </source>
</evidence>
<accession>A0A0N5BE84</accession>
<dbReference type="GO" id="GO:0015074">
    <property type="term" value="P:DNA integration"/>
    <property type="evidence" value="ECO:0007669"/>
    <property type="project" value="UniProtKB-KW"/>
</dbReference>
<organism evidence="17 18">
    <name type="scientific">Strongyloides papillosus</name>
    <name type="common">Intestinal threadworm</name>
    <dbReference type="NCBI Taxonomy" id="174720"/>
    <lineage>
        <taxon>Eukaryota</taxon>
        <taxon>Metazoa</taxon>
        <taxon>Ecdysozoa</taxon>
        <taxon>Nematoda</taxon>
        <taxon>Chromadorea</taxon>
        <taxon>Rhabditida</taxon>
        <taxon>Tylenchina</taxon>
        <taxon>Panagrolaimomorpha</taxon>
        <taxon>Strongyloidoidea</taxon>
        <taxon>Strongyloididae</taxon>
        <taxon>Strongyloides</taxon>
    </lineage>
</organism>
<evidence type="ECO:0000256" key="7">
    <source>
        <dbReference type="ARBA" id="ARBA00022759"/>
    </source>
</evidence>
<evidence type="ECO:0000256" key="14">
    <source>
        <dbReference type="ARBA" id="ARBA00023113"/>
    </source>
</evidence>
<reference evidence="18" key="1">
    <citation type="submission" date="2017-02" db="UniProtKB">
        <authorList>
            <consortium name="WormBaseParasite"/>
        </authorList>
    </citation>
    <scope>IDENTIFICATION</scope>
</reference>
<evidence type="ECO:0000256" key="3">
    <source>
        <dbReference type="ARBA" id="ARBA00022670"/>
    </source>
</evidence>
<dbReference type="PANTHER" id="PTHR42648:SF11">
    <property type="entry name" value="TRANSPOSON TY4-P GAG-POL POLYPROTEIN"/>
    <property type="match status" value="1"/>
</dbReference>
<sequence length="549" mass="62510">MAEQIAVEKEKVKETFALQKKKDFKHEITCNKCSGIGHYASVCPSKYLHEKSKRQTNAIVTKDSDSEEESECEISFLHSYTPSINQIIIDSGSSIHITNKKALLTDLRSVKPISVKCANSTSFKSSFMGTLCLDGKITLQEVYCHESAPCTLLSLSKLKKIAKMKIIDNNISFQIDNFIVHTIEKDDVIIVKCIDPTPEFVKHEANAHRKDINNKVDCTSCDISKMKRKLHNKENSYHKYKPLELVAADIKGPFKTVGYNKEKYWFILSDKCSGLVVVSPIRSRAEVPKVIKKSILSLNQLDNNFMVQRFRSDNAKEFISSETKQILESLNVIQETSTEYNPQENFVERSNQTIMNAVKTILHQRQVPDFLWSEIAKSVAIVLNNHPCGKRTISANHVFNRQIVEEKFKPIGCMVIFKYNNDNIIGINLGYNYGDTYSVYDVEKKKIFLSHDVKFHIDKNITHAKSLISSGTIPTIPIMNLLFEEDALPSNPINISDESIMNMSLDTIPSVNDALQSEEWLTAMNEELLRIELNDTWKIVDRENVDDNI</sequence>
<evidence type="ECO:0000313" key="18">
    <source>
        <dbReference type="WBParaSite" id="SPAL_0000430800.1"/>
    </source>
</evidence>
<evidence type="ECO:0000256" key="8">
    <source>
        <dbReference type="ARBA" id="ARBA00022801"/>
    </source>
</evidence>
<dbReference type="STRING" id="174720.A0A0N5BE84"/>
<keyword evidence="17" id="KW-1185">Reference proteome</keyword>
<dbReference type="GO" id="GO:0005524">
    <property type="term" value="F:ATP binding"/>
    <property type="evidence" value="ECO:0007669"/>
    <property type="project" value="UniProtKB-KW"/>
</dbReference>
<name>A0A0N5BE84_STREA</name>
<dbReference type="PROSITE" id="PS50994">
    <property type="entry name" value="INTEGRASE"/>
    <property type="match status" value="1"/>
</dbReference>
<keyword evidence="11" id="KW-0229">DNA integration</keyword>
<keyword evidence="8" id="KW-0378">Hydrolase</keyword>
<keyword evidence="3" id="KW-0645">Protease</keyword>
<dbReference type="GO" id="GO:0004519">
    <property type="term" value="F:endonuclease activity"/>
    <property type="evidence" value="ECO:0007669"/>
    <property type="project" value="UniProtKB-KW"/>
</dbReference>
<dbReference type="WBParaSite" id="SPAL_0000430800.1">
    <property type="protein sequence ID" value="SPAL_0000430800.1"/>
    <property type="gene ID" value="SPAL_0000430800"/>
</dbReference>
<dbReference type="PANTHER" id="PTHR42648">
    <property type="entry name" value="TRANSPOSASE, PUTATIVE-RELATED"/>
    <property type="match status" value="1"/>
</dbReference>
<dbReference type="Gene3D" id="3.30.420.10">
    <property type="entry name" value="Ribonuclease H-like superfamily/Ribonuclease H"/>
    <property type="match status" value="1"/>
</dbReference>
<dbReference type="GO" id="GO:0046872">
    <property type="term" value="F:metal ion binding"/>
    <property type="evidence" value="ECO:0007669"/>
    <property type="project" value="UniProtKB-KW"/>
</dbReference>
<evidence type="ECO:0000256" key="15">
    <source>
        <dbReference type="ARBA" id="ARBA00023172"/>
    </source>
</evidence>
<dbReference type="GO" id="GO:0003887">
    <property type="term" value="F:DNA-directed DNA polymerase activity"/>
    <property type="evidence" value="ECO:0007669"/>
    <property type="project" value="UniProtKB-KW"/>
</dbReference>
<keyword evidence="13" id="KW-0239">DNA-directed DNA polymerase</keyword>
<dbReference type="GO" id="GO:0006508">
    <property type="term" value="P:proteolysis"/>
    <property type="evidence" value="ECO:0007669"/>
    <property type="project" value="UniProtKB-KW"/>
</dbReference>
<evidence type="ECO:0000256" key="2">
    <source>
        <dbReference type="ARBA" id="ARBA00022612"/>
    </source>
</evidence>
<dbReference type="GO" id="GO:0008233">
    <property type="term" value="F:peptidase activity"/>
    <property type="evidence" value="ECO:0007669"/>
    <property type="project" value="UniProtKB-KW"/>
</dbReference>
<keyword evidence="15" id="KW-0233">DNA recombination</keyword>
<dbReference type="AlphaFoldDB" id="A0A0N5BE84"/>